<name>A0A9D1T268_9BACT</name>
<dbReference type="EMBL" id="DVOR01000063">
    <property type="protein sequence ID" value="HIV08877.1"/>
    <property type="molecule type" value="Genomic_DNA"/>
</dbReference>
<proteinExistence type="predicted"/>
<dbReference type="AlphaFoldDB" id="A0A9D1T268"/>
<organism evidence="1 2">
    <name type="scientific">Candidatus Spyradenecus faecavium</name>
    <dbReference type="NCBI Taxonomy" id="2840947"/>
    <lineage>
        <taxon>Bacteria</taxon>
        <taxon>Pseudomonadati</taxon>
        <taxon>Lentisphaerota</taxon>
        <taxon>Lentisphaeria</taxon>
        <taxon>Lentisphaerales</taxon>
        <taxon>Lentisphaeraceae</taxon>
        <taxon>Lentisphaeraceae incertae sedis</taxon>
        <taxon>Candidatus Spyradenecus</taxon>
    </lineage>
</organism>
<reference evidence="1" key="1">
    <citation type="submission" date="2020-10" db="EMBL/GenBank/DDBJ databases">
        <authorList>
            <person name="Gilroy R."/>
        </authorList>
    </citation>
    <scope>NUCLEOTIDE SEQUENCE</scope>
    <source>
        <strain evidence="1">35461</strain>
    </source>
</reference>
<sequence length="520" mass="56015">AGGEAVVDAADTQWEWDPMRGGYMTTLLRLHPGEAPAADAYAGPCADLVRPWLAANPAAYSGVLYVNRDEDLAAARYEAFPGLTPVVYGEEAVRAGAHKGEANGLFFSGVRPLMTVGNSIMALPATPFWRSLPRKIATTPNAIGLAARLAAANQLYVYDATLDCSRAGGDLLVGNNVAFVPTADLTNEKPDPAAAQRGITELILAAFAAFTPQTKEAIARDGLLVPTVQRLLRQSQKGAPDYFSAAAHPPAFDPQRVDAEAFLKAAHALTPETLPPPLALSVRMERAPLAGVEFFEAVNSETLADTPQCITRVFRGTGRWRRLTVAAQSPGCDFRWFVVGGDPGKIRVTPLTSDGALVTLEVAWHAPFDRDGLQTRRADIACVAVRPDGTASAPAFVSFRFLANERRVYDGDRLVSVDYSMPEGGFVYEDPLLTTFKNWRDDYLYDAAGKPLGWTRRRPGQEGEDRFDAHGRRVAEANPDGSPKAVAPVRYFPRQIQGADGRTAPVLELIQMDAGAVTAP</sequence>
<reference evidence="1" key="2">
    <citation type="journal article" date="2021" name="PeerJ">
        <title>Extensive microbial diversity within the chicken gut microbiome revealed by metagenomics and culture.</title>
        <authorList>
            <person name="Gilroy R."/>
            <person name="Ravi A."/>
            <person name="Getino M."/>
            <person name="Pursley I."/>
            <person name="Horton D.L."/>
            <person name="Alikhan N.F."/>
            <person name="Baker D."/>
            <person name="Gharbi K."/>
            <person name="Hall N."/>
            <person name="Watson M."/>
            <person name="Adriaenssens E.M."/>
            <person name="Foster-Nyarko E."/>
            <person name="Jarju S."/>
            <person name="Secka A."/>
            <person name="Antonio M."/>
            <person name="Oren A."/>
            <person name="Chaudhuri R.R."/>
            <person name="La Ragione R."/>
            <person name="Hildebrand F."/>
            <person name="Pallen M.J."/>
        </authorList>
    </citation>
    <scope>NUCLEOTIDE SEQUENCE</scope>
    <source>
        <strain evidence="1">35461</strain>
    </source>
</reference>
<accession>A0A9D1T268</accession>
<evidence type="ECO:0000313" key="1">
    <source>
        <dbReference type="EMBL" id="HIV08877.1"/>
    </source>
</evidence>
<feature type="non-terminal residue" evidence="1">
    <location>
        <position position="1"/>
    </location>
</feature>
<gene>
    <name evidence="1" type="ORF">IAC79_02015</name>
</gene>
<evidence type="ECO:0000313" key="2">
    <source>
        <dbReference type="Proteomes" id="UP000886845"/>
    </source>
</evidence>
<protein>
    <submittedName>
        <fullName evidence="1">Uncharacterized protein</fullName>
    </submittedName>
</protein>
<comment type="caution">
    <text evidence="1">The sequence shown here is derived from an EMBL/GenBank/DDBJ whole genome shotgun (WGS) entry which is preliminary data.</text>
</comment>
<dbReference type="Proteomes" id="UP000886845">
    <property type="component" value="Unassembled WGS sequence"/>
</dbReference>